<reference evidence="1 2" key="1">
    <citation type="submission" date="2024-01" db="EMBL/GenBank/DDBJ databases">
        <title>The genome of the rayed Mediterranean limpet Patella caerulea (Linnaeus, 1758).</title>
        <authorList>
            <person name="Anh-Thu Weber A."/>
            <person name="Halstead-Nussloch G."/>
        </authorList>
    </citation>
    <scope>NUCLEOTIDE SEQUENCE [LARGE SCALE GENOMIC DNA]</scope>
    <source>
        <strain evidence="1">AATW-2023a</strain>
        <tissue evidence="1">Whole specimen</tissue>
    </source>
</reference>
<evidence type="ECO:0000313" key="2">
    <source>
        <dbReference type="Proteomes" id="UP001347796"/>
    </source>
</evidence>
<proteinExistence type="predicted"/>
<evidence type="ECO:0000313" key="1">
    <source>
        <dbReference type="EMBL" id="KAK6167145.1"/>
    </source>
</evidence>
<keyword evidence="2" id="KW-1185">Reference proteome</keyword>
<protein>
    <submittedName>
        <fullName evidence="1">Uncharacterized protein</fullName>
    </submittedName>
</protein>
<dbReference type="AlphaFoldDB" id="A0AAN8IWF5"/>
<accession>A0AAN8IWF5</accession>
<organism evidence="1 2">
    <name type="scientific">Patella caerulea</name>
    <name type="common">Rayed Mediterranean limpet</name>
    <dbReference type="NCBI Taxonomy" id="87958"/>
    <lineage>
        <taxon>Eukaryota</taxon>
        <taxon>Metazoa</taxon>
        <taxon>Spiralia</taxon>
        <taxon>Lophotrochozoa</taxon>
        <taxon>Mollusca</taxon>
        <taxon>Gastropoda</taxon>
        <taxon>Patellogastropoda</taxon>
        <taxon>Patelloidea</taxon>
        <taxon>Patellidae</taxon>
        <taxon>Patella</taxon>
    </lineage>
</organism>
<dbReference type="EMBL" id="JAZGQO010000018">
    <property type="protein sequence ID" value="KAK6167145.1"/>
    <property type="molecule type" value="Genomic_DNA"/>
</dbReference>
<sequence length="187" mass="20608">MLGIEIAKAGGQVVHANGDADLDIVLEAVNTSLIHSTTVIGEDTDLLVLLLYHLKHPVDSEKLYFRTDKEAKHIKVYDIALIKQIMGERVCKRLLFLHAFTGCDTTSRIFRIGKSTAFSRLMKSIKLGKSADLFTTVGKNVEEISTAGCEAMLTLFNSKEESLAKLRHNQLTSKVFSSKGGWDGLVV</sequence>
<gene>
    <name evidence="1" type="ORF">SNE40_021242</name>
</gene>
<name>A0AAN8IWF5_PATCE</name>
<comment type="caution">
    <text evidence="1">The sequence shown here is derived from an EMBL/GenBank/DDBJ whole genome shotgun (WGS) entry which is preliminary data.</text>
</comment>
<dbReference type="Proteomes" id="UP001347796">
    <property type="component" value="Unassembled WGS sequence"/>
</dbReference>